<dbReference type="SUPFAM" id="SSF56112">
    <property type="entry name" value="Protein kinase-like (PK-like)"/>
    <property type="match status" value="1"/>
</dbReference>
<dbReference type="PANTHER" id="PTHR43671:SF13">
    <property type="entry name" value="SERINE_THREONINE-PROTEIN KINASE NEK2"/>
    <property type="match status" value="1"/>
</dbReference>
<dbReference type="InterPro" id="IPR011009">
    <property type="entry name" value="Kinase-like_dom_sf"/>
</dbReference>
<evidence type="ECO:0000256" key="4">
    <source>
        <dbReference type="ARBA" id="ARBA00022777"/>
    </source>
</evidence>
<protein>
    <recommendedName>
        <fullName evidence="1">non-specific serine/threonine protein kinase</fullName>
        <ecNumber evidence="1">2.7.11.1</ecNumber>
    </recommendedName>
</protein>
<sequence length="538" mass="57792">MVHGDVTPENILVTEDGVARLTDFGIARALWSEVTETGTHTTTGTVRGKPRYLAPEVAKGGAPDAKADVFSLGASLFAAIEGRSPYGRFEHVMGYLARALEGQVDAPQQAGPLGEPLTALLAVEPGNRPDAAAARTLLTRAAPLPAHIREYVQEHLNEGVRGSADETLRFRRTPALPSLTLWLPRKVRARQLRGRQLRGRRRAWTVTTAVLADAGLATGLALFGPWSFGQQHSTGPRSGAKPPAAVPAWAGALGDEPSADPCKVMDAASLSRFGHTELAPTYGQLNRCDVLVLDSDGDEIADAEVDFSSDPVEFDSAVPVRRVGNVEVASLKRDGDECLRFITTSDRRQIVVNGKRDGAGAPEPCALSDAAADHAVAVLDQGPVPRRSAAWPADSLARLDACALLDQAALKQVPGLRPRPKDHGFAHWACDWASPDGRRAYVQVQFTQDNDLSDNGSPARIAGTTAYVSPKEEGDDSCVVHTPHLHRLRRRPDHRAVPADRAGAGTAEREGVHTRRVARGRRRADRREDPARKVKPPA</sequence>
<evidence type="ECO:0000256" key="1">
    <source>
        <dbReference type="ARBA" id="ARBA00012513"/>
    </source>
</evidence>
<dbReference type="InterPro" id="IPR000719">
    <property type="entry name" value="Prot_kinase_dom"/>
</dbReference>
<reference evidence="8" key="1">
    <citation type="journal article" date="2014" name="Int. J. Syst. Evol. Microbiol.">
        <title>Complete genome sequence of Corynebacterium casei LMG S-19264T (=DSM 44701T), isolated from a smear-ripened cheese.</title>
        <authorList>
            <consortium name="US DOE Joint Genome Institute (JGI-PGF)"/>
            <person name="Walter F."/>
            <person name="Albersmeier A."/>
            <person name="Kalinowski J."/>
            <person name="Ruckert C."/>
        </authorList>
    </citation>
    <scope>NUCLEOTIDE SEQUENCE</scope>
    <source>
        <strain evidence="8">JCM 4714</strain>
    </source>
</reference>
<evidence type="ECO:0000256" key="2">
    <source>
        <dbReference type="ARBA" id="ARBA00022679"/>
    </source>
</evidence>
<feature type="compositionally biased region" description="Basic residues" evidence="6">
    <location>
        <begin position="514"/>
        <end position="524"/>
    </location>
</feature>
<feature type="domain" description="Protein kinase" evidence="7">
    <location>
        <begin position="1"/>
        <end position="138"/>
    </location>
</feature>
<accession>A0A918YJX5</accession>
<dbReference type="GO" id="GO:0005524">
    <property type="term" value="F:ATP binding"/>
    <property type="evidence" value="ECO:0007669"/>
    <property type="project" value="UniProtKB-KW"/>
</dbReference>
<evidence type="ECO:0000259" key="7">
    <source>
        <dbReference type="PROSITE" id="PS50011"/>
    </source>
</evidence>
<dbReference type="Proteomes" id="UP000655443">
    <property type="component" value="Unassembled WGS sequence"/>
</dbReference>
<comment type="caution">
    <text evidence="8">The sequence shown here is derived from an EMBL/GenBank/DDBJ whole genome shotgun (WGS) entry which is preliminary data.</text>
</comment>
<dbReference type="AlphaFoldDB" id="A0A918YJX5"/>
<evidence type="ECO:0000256" key="3">
    <source>
        <dbReference type="ARBA" id="ARBA00022741"/>
    </source>
</evidence>
<evidence type="ECO:0000256" key="5">
    <source>
        <dbReference type="ARBA" id="ARBA00022840"/>
    </source>
</evidence>
<keyword evidence="5" id="KW-0067">ATP-binding</keyword>
<keyword evidence="9" id="KW-1185">Reference proteome</keyword>
<dbReference type="PROSITE" id="PS50011">
    <property type="entry name" value="PROTEIN_KINASE_DOM"/>
    <property type="match status" value="1"/>
</dbReference>
<organism evidence="8 9">
    <name type="scientific">Streptomyces alanosinicus</name>
    <dbReference type="NCBI Taxonomy" id="68171"/>
    <lineage>
        <taxon>Bacteria</taxon>
        <taxon>Bacillati</taxon>
        <taxon>Actinomycetota</taxon>
        <taxon>Actinomycetes</taxon>
        <taxon>Kitasatosporales</taxon>
        <taxon>Streptomycetaceae</taxon>
        <taxon>Streptomyces</taxon>
    </lineage>
</organism>
<dbReference type="InterPro" id="IPR050660">
    <property type="entry name" value="NEK_Ser/Thr_kinase"/>
</dbReference>
<dbReference type="EC" id="2.7.11.1" evidence="1"/>
<dbReference type="EMBL" id="BMVG01000008">
    <property type="protein sequence ID" value="GHE04897.1"/>
    <property type="molecule type" value="Genomic_DNA"/>
</dbReference>
<evidence type="ECO:0000256" key="6">
    <source>
        <dbReference type="SAM" id="MobiDB-lite"/>
    </source>
</evidence>
<proteinExistence type="predicted"/>
<keyword evidence="3" id="KW-0547">Nucleotide-binding</keyword>
<dbReference type="GO" id="GO:0004674">
    <property type="term" value="F:protein serine/threonine kinase activity"/>
    <property type="evidence" value="ECO:0007669"/>
    <property type="project" value="UniProtKB-EC"/>
</dbReference>
<name>A0A918YJX5_9ACTN</name>
<dbReference type="Pfam" id="PF00069">
    <property type="entry name" value="Pkinase"/>
    <property type="match status" value="1"/>
</dbReference>
<keyword evidence="2" id="KW-0808">Transferase</keyword>
<gene>
    <name evidence="8" type="ORF">GCM10010339_38350</name>
</gene>
<evidence type="ECO:0000313" key="9">
    <source>
        <dbReference type="Proteomes" id="UP000655443"/>
    </source>
</evidence>
<dbReference type="InterPro" id="IPR008266">
    <property type="entry name" value="Tyr_kinase_AS"/>
</dbReference>
<dbReference type="PANTHER" id="PTHR43671">
    <property type="entry name" value="SERINE/THREONINE-PROTEIN KINASE NEK"/>
    <property type="match status" value="1"/>
</dbReference>
<feature type="region of interest" description="Disordered" evidence="6">
    <location>
        <begin position="487"/>
        <end position="538"/>
    </location>
</feature>
<reference evidence="8" key="2">
    <citation type="submission" date="2020-09" db="EMBL/GenBank/DDBJ databases">
        <authorList>
            <person name="Sun Q."/>
            <person name="Ohkuma M."/>
        </authorList>
    </citation>
    <scope>NUCLEOTIDE SEQUENCE</scope>
    <source>
        <strain evidence="8">JCM 4714</strain>
    </source>
</reference>
<dbReference type="PROSITE" id="PS00109">
    <property type="entry name" value="PROTEIN_KINASE_TYR"/>
    <property type="match status" value="1"/>
</dbReference>
<dbReference type="Gene3D" id="1.10.510.10">
    <property type="entry name" value="Transferase(Phosphotransferase) domain 1"/>
    <property type="match status" value="1"/>
</dbReference>
<keyword evidence="4" id="KW-0418">Kinase</keyword>
<evidence type="ECO:0000313" key="8">
    <source>
        <dbReference type="EMBL" id="GHE04897.1"/>
    </source>
</evidence>